<dbReference type="EMBL" id="JACKXE010000002">
    <property type="protein sequence ID" value="MBB6629865.1"/>
    <property type="molecule type" value="Genomic_DNA"/>
</dbReference>
<organism evidence="1 2">
    <name type="scientific">Nocardioides luti</name>
    <dbReference type="NCBI Taxonomy" id="2761101"/>
    <lineage>
        <taxon>Bacteria</taxon>
        <taxon>Bacillati</taxon>
        <taxon>Actinomycetota</taxon>
        <taxon>Actinomycetes</taxon>
        <taxon>Propionibacteriales</taxon>
        <taxon>Nocardioidaceae</taxon>
        <taxon>Nocardioides</taxon>
    </lineage>
</organism>
<dbReference type="Proteomes" id="UP000523955">
    <property type="component" value="Unassembled WGS sequence"/>
</dbReference>
<evidence type="ECO:0000313" key="1">
    <source>
        <dbReference type="EMBL" id="MBB6629865.1"/>
    </source>
</evidence>
<protein>
    <submittedName>
        <fullName evidence="1">Uncharacterized protein</fullName>
    </submittedName>
</protein>
<accession>A0A7X0VCU8</accession>
<proteinExistence type="predicted"/>
<reference evidence="1 2" key="1">
    <citation type="submission" date="2020-08" db="EMBL/GenBank/DDBJ databases">
        <authorList>
            <person name="Seo M.-J."/>
        </authorList>
    </citation>
    <scope>NUCLEOTIDE SEQUENCE [LARGE SCALE GENOMIC DNA]</scope>
    <source>
        <strain evidence="1 2">KIGAM211</strain>
    </source>
</reference>
<keyword evidence="2" id="KW-1185">Reference proteome</keyword>
<evidence type="ECO:0000313" key="2">
    <source>
        <dbReference type="Proteomes" id="UP000523955"/>
    </source>
</evidence>
<dbReference type="AlphaFoldDB" id="A0A7X0VCU8"/>
<name>A0A7X0VCU8_9ACTN</name>
<gene>
    <name evidence="1" type="ORF">H5V45_21285</name>
</gene>
<sequence>MVTGQDVANFLGRSDSATVALAGEHVTIVTAMARSYTRDRGFDGADPFDDVAAVITTATARLLANPGQVGNTAGPFTVAGGFTGWSLPETFVLNRYRKRTQ</sequence>
<comment type="caution">
    <text evidence="1">The sequence shown here is derived from an EMBL/GenBank/DDBJ whole genome shotgun (WGS) entry which is preliminary data.</text>
</comment>